<dbReference type="Pfam" id="PF07411">
    <property type="entry name" value="DUF1508"/>
    <property type="match status" value="5"/>
</dbReference>
<feature type="domain" description="DUF1508" evidence="2">
    <location>
        <begin position="775"/>
        <end position="821"/>
    </location>
</feature>
<keyword evidence="1" id="KW-0812">Transmembrane</keyword>
<name>A0ABD5Y373_9EURY</name>
<protein>
    <submittedName>
        <fullName evidence="4">DUF1508 domain-containing protein</fullName>
    </submittedName>
</protein>
<dbReference type="GeneID" id="78821057"/>
<dbReference type="EMBL" id="JBHTAS010000001">
    <property type="protein sequence ID" value="MFC7140751.1"/>
    <property type="molecule type" value="Genomic_DNA"/>
</dbReference>
<feature type="domain" description="DUF1508" evidence="2">
    <location>
        <begin position="484"/>
        <end position="530"/>
    </location>
</feature>
<dbReference type="InterPro" id="IPR036913">
    <property type="entry name" value="YegP-like_sf"/>
</dbReference>
<evidence type="ECO:0000256" key="1">
    <source>
        <dbReference type="SAM" id="Phobius"/>
    </source>
</evidence>
<sequence length="939" mass="103197">MSTETNSRGAPYDGQLFELYTKYVREPESKMDVYGYTLLVTGYLLAIGGMLVYLLGPSGTGAATDTVYLVRKIAVLLAAPGLLLSLLGIVSLLPVTNRSLYAAVTGTVVGLAAVVMFGMYYPRNWHFGTPSYSGQIIAVYTAGVAVVAGVVIMVPVVTGERSYFSETTVGHEYEHPDIALGKTDRGGLFAVFKRNTEWSWRFIDQNAVAGSTGSFLSRLEAEERVDAVKEQVADASLLEIKHAAFRLYEGGDGQWQWHLLRDDGGAVAEGGRDFESRDTAESAINVIKDHGPDADVIVRDEAAFDVQQRGSDFVWRLVDEDRNPLAEGVETQNDRSGVRADIDAFRERVGEATELAVDAYGVELRSADDGWRWHLRDEAHRRLASSAGAYESKGVAEEAVYDLLERVERASTVVAGQPTYDVYQTGSDWAWRLVDETGSPVARGVETVGDAETAAAGARELQSHAGSAEVVEIEDLEFETYRRDGAWHWRLVDSERAVHARSTDAYESDEEATAVVERVRSEAPEADLIEFDTAAFQVYEAEGGAWRWRLIDEDGTVLADSGQGEYESKDDAMSAMMTLQENAPDAEHLEIENAAFELFQDDGGWGWRLVDDIGDTIADSARRYDSEEAARQAMDALVGSVSDVGERRMRDGIFQVYADGDDEWWWRFVRPDGRIVAESPTEFGTRHQAEAAVESLAADATDAPVATVGSLAVRLDPDDWHWELVDADRESVATGHVTYEDREAVAAAVSDLQSSAADATVYEIRDAAFDCYRTDDGWTWRLVDADHETLARASTTYDGREAVESAVGLVSRLAPDADVLDYDDVAFELQEADGGWTWRLVDEEQRVVGAAAGYHESQAAAERDIEAAREAFGDASVLEIDSAAFEFHRTDEGWTWRLVDDHGEELAESIATFQSRVEAQEDLSTIKSLGPDAWVSTAE</sequence>
<reference evidence="4 5" key="1">
    <citation type="journal article" date="2019" name="Int. J. Syst. Evol. Microbiol.">
        <title>The Global Catalogue of Microorganisms (GCM) 10K type strain sequencing project: providing services to taxonomists for standard genome sequencing and annotation.</title>
        <authorList>
            <consortium name="The Broad Institute Genomics Platform"/>
            <consortium name="The Broad Institute Genome Sequencing Center for Infectious Disease"/>
            <person name="Wu L."/>
            <person name="Ma J."/>
        </authorList>
    </citation>
    <scope>NUCLEOTIDE SEQUENCE [LARGE SCALE GENOMIC DNA]</scope>
    <source>
        <strain evidence="4 5">XZYJT29</strain>
    </source>
</reference>
<evidence type="ECO:0000313" key="4">
    <source>
        <dbReference type="EMBL" id="MFC7140751.1"/>
    </source>
</evidence>
<dbReference type="RefSeq" id="WP_274321843.1">
    <property type="nucleotide sequence ID" value="NZ_CP118158.1"/>
</dbReference>
<dbReference type="Gene3D" id="2.30.29.80">
    <property type="match status" value="6"/>
</dbReference>
<feature type="transmembrane region" description="Helical" evidence="1">
    <location>
        <begin position="73"/>
        <end position="93"/>
    </location>
</feature>
<feature type="domain" description="Cell division protein A N-terminal" evidence="3">
    <location>
        <begin position="15"/>
        <end position="162"/>
    </location>
</feature>
<dbReference type="AlphaFoldDB" id="A0ABD5Y373"/>
<gene>
    <name evidence="4" type="ORF">ACFQMA_13085</name>
</gene>
<feature type="transmembrane region" description="Helical" evidence="1">
    <location>
        <begin position="132"/>
        <end position="157"/>
    </location>
</feature>
<feature type="domain" description="DUF1508" evidence="2">
    <location>
        <begin position="542"/>
        <end position="588"/>
    </location>
</feature>
<feature type="transmembrane region" description="Helical" evidence="1">
    <location>
        <begin position="100"/>
        <end position="120"/>
    </location>
</feature>
<feature type="transmembrane region" description="Helical" evidence="1">
    <location>
        <begin position="33"/>
        <end position="53"/>
    </location>
</feature>
<organism evidence="4 5">
    <name type="scientific">Halosimplex aquaticum</name>
    <dbReference type="NCBI Taxonomy" id="3026162"/>
    <lineage>
        <taxon>Archaea</taxon>
        <taxon>Methanobacteriati</taxon>
        <taxon>Methanobacteriota</taxon>
        <taxon>Stenosarchaea group</taxon>
        <taxon>Halobacteria</taxon>
        <taxon>Halobacteriales</taxon>
        <taxon>Haloarculaceae</taxon>
        <taxon>Halosimplex</taxon>
    </lineage>
</organism>
<dbReference type="SUPFAM" id="SSF160113">
    <property type="entry name" value="YegP-like"/>
    <property type="match status" value="9"/>
</dbReference>
<evidence type="ECO:0000313" key="5">
    <source>
        <dbReference type="Proteomes" id="UP001596432"/>
    </source>
</evidence>
<dbReference type="Proteomes" id="UP001596432">
    <property type="component" value="Unassembled WGS sequence"/>
</dbReference>
<dbReference type="InterPro" id="IPR010879">
    <property type="entry name" value="DUF1508"/>
</dbReference>
<dbReference type="Pfam" id="PF23600">
    <property type="entry name" value="CdpA_N"/>
    <property type="match status" value="1"/>
</dbReference>
<evidence type="ECO:0000259" key="3">
    <source>
        <dbReference type="Pfam" id="PF23600"/>
    </source>
</evidence>
<dbReference type="InterPro" id="IPR055563">
    <property type="entry name" value="CdpA_N"/>
</dbReference>
<keyword evidence="5" id="KW-1185">Reference proteome</keyword>
<comment type="caution">
    <text evidence="4">The sequence shown here is derived from an EMBL/GenBank/DDBJ whole genome shotgun (WGS) entry which is preliminary data.</text>
</comment>
<feature type="domain" description="DUF1508" evidence="2">
    <location>
        <begin position="719"/>
        <end position="763"/>
    </location>
</feature>
<dbReference type="Gene3D" id="3.30.160.160">
    <property type="entry name" value="YegP-like"/>
    <property type="match status" value="1"/>
</dbReference>
<feature type="domain" description="DUF1508" evidence="2">
    <location>
        <begin position="252"/>
        <end position="296"/>
    </location>
</feature>
<keyword evidence="1" id="KW-0472">Membrane</keyword>
<keyword evidence="1" id="KW-1133">Transmembrane helix</keyword>
<evidence type="ECO:0000259" key="2">
    <source>
        <dbReference type="Pfam" id="PF07411"/>
    </source>
</evidence>
<proteinExistence type="predicted"/>
<accession>A0ABD5Y373</accession>